<evidence type="ECO:0000256" key="2">
    <source>
        <dbReference type="ARBA" id="ARBA00023002"/>
    </source>
</evidence>
<evidence type="ECO:0000256" key="3">
    <source>
        <dbReference type="ARBA" id="ARBA00023052"/>
    </source>
</evidence>
<gene>
    <name evidence="5" type="ORF">COV74_03080</name>
</gene>
<dbReference type="InterPro" id="IPR005475">
    <property type="entry name" value="Transketolase-like_Pyr-bd"/>
</dbReference>
<dbReference type="Pfam" id="PF02780">
    <property type="entry name" value="Transketolase_C"/>
    <property type="match status" value="1"/>
</dbReference>
<evidence type="ECO:0000259" key="4">
    <source>
        <dbReference type="SMART" id="SM00861"/>
    </source>
</evidence>
<accession>A0A2H0LQW7</accession>
<name>A0A2H0LQW7_9BACT</name>
<dbReference type="InterPro" id="IPR029061">
    <property type="entry name" value="THDP-binding"/>
</dbReference>
<proteinExistence type="predicted"/>
<dbReference type="FunFam" id="3.40.50.970:FF:000001">
    <property type="entry name" value="Pyruvate dehydrogenase E1 beta subunit"/>
    <property type="match status" value="1"/>
</dbReference>
<dbReference type="Proteomes" id="UP000230859">
    <property type="component" value="Unassembled WGS sequence"/>
</dbReference>
<sequence length="346" mass="38832">MSERIAFRDAINRALRDEMKADNRVFVYGLDVPDHKRIFGSTVGLVETFGKKRCFGTPLSEDAMTGVALGAAMSGLRPVHTHIRVDFMMLAMNQIVNMVSNMRYVTGGKVKVPLVIRGILGRGWGQGAQHSKSLQSFFAHVPGLKVVMPTTPQNAYGLLRAAIQDDNPVIFLEHRWLYDAVDTVDFNRTDQLGKSEVRLKGNSLTVICTSWMNVEALKAAEILKRRDVALEVIDVRSLVPLDINPMIESVKRTGLAMIADYDWVFCGFGAELAAQISKACFKELKKPVERLGFAQTPCPTTRPLENLFYPSARQIVRLAEKMLDLKETDLSKEVFYSWEEKFKGPF</sequence>
<dbReference type="PANTHER" id="PTHR43257">
    <property type="entry name" value="PYRUVATE DEHYDROGENASE E1 COMPONENT BETA SUBUNIT"/>
    <property type="match status" value="1"/>
</dbReference>
<dbReference type="CDD" id="cd07036">
    <property type="entry name" value="TPP_PYR_E1-PDHc-beta_like"/>
    <property type="match status" value="1"/>
</dbReference>
<keyword evidence="2" id="KW-0560">Oxidoreductase</keyword>
<dbReference type="InterPro" id="IPR033248">
    <property type="entry name" value="Transketolase_C"/>
</dbReference>
<dbReference type="EMBL" id="PCVY01000028">
    <property type="protein sequence ID" value="PIQ86829.1"/>
    <property type="molecule type" value="Genomic_DNA"/>
</dbReference>
<feature type="domain" description="Transketolase-like pyrimidine-binding" evidence="4">
    <location>
        <begin position="5"/>
        <end position="180"/>
    </location>
</feature>
<organism evidence="5 6">
    <name type="scientific">Candidatus Abzuiibacterium crystallinum</name>
    <dbReference type="NCBI Taxonomy" id="1974748"/>
    <lineage>
        <taxon>Bacteria</taxon>
        <taxon>Pseudomonadati</taxon>
        <taxon>Candidatus Omnitrophota</taxon>
        <taxon>Candidatus Abzuiibacterium</taxon>
    </lineage>
</organism>
<dbReference type="SMART" id="SM00861">
    <property type="entry name" value="Transket_pyr"/>
    <property type="match status" value="1"/>
</dbReference>
<dbReference type="InterPro" id="IPR009014">
    <property type="entry name" value="Transketo_C/PFOR_II"/>
</dbReference>
<evidence type="ECO:0000313" key="5">
    <source>
        <dbReference type="EMBL" id="PIQ86829.1"/>
    </source>
</evidence>
<dbReference type="Gene3D" id="3.40.50.920">
    <property type="match status" value="1"/>
</dbReference>
<keyword evidence="3" id="KW-0786">Thiamine pyrophosphate</keyword>
<comment type="cofactor">
    <cofactor evidence="1">
        <name>thiamine diphosphate</name>
        <dbReference type="ChEBI" id="CHEBI:58937"/>
    </cofactor>
</comment>
<comment type="caution">
    <text evidence="5">The sequence shown here is derived from an EMBL/GenBank/DDBJ whole genome shotgun (WGS) entry which is preliminary data.</text>
</comment>
<dbReference type="GO" id="GO:0016491">
    <property type="term" value="F:oxidoreductase activity"/>
    <property type="evidence" value="ECO:0007669"/>
    <property type="project" value="UniProtKB-KW"/>
</dbReference>
<dbReference type="Gene3D" id="3.40.50.970">
    <property type="match status" value="1"/>
</dbReference>
<dbReference type="PANTHER" id="PTHR43257:SF2">
    <property type="entry name" value="PYRUVATE DEHYDROGENASE E1 COMPONENT SUBUNIT BETA"/>
    <property type="match status" value="1"/>
</dbReference>
<dbReference type="Pfam" id="PF02779">
    <property type="entry name" value="Transket_pyr"/>
    <property type="match status" value="1"/>
</dbReference>
<reference evidence="5 6" key="1">
    <citation type="submission" date="2017-09" db="EMBL/GenBank/DDBJ databases">
        <title>Depth-based differentiation of microbial function through sediment-hosted aquifers and enrichment of novel symbionts in the deep terrestrial subsurface.</title>
        <authorList>
            <person name="Probst A.J."/>
            <person name="Ladd B."/>
            <person name="Jarett J.K."/>
            <person name="Geller-Mcgrath D.E."/>
            <person name="Sieber C.M."/>
            <person name="Emerson J.B."/>
            <person name="Anantharaman K."/>
            <person name="Thomas B.C."/>
            <person name="Malmstrom R."/>
            <person name="Stieglmeier M."/>
            <person name="Klingl A."/>
            <person name="Woyke T."/>
            <person name="Ryan C.M."/>
            <person name="Banfield J.F."/>
        </authorList>
    </citation>
    <scope>NUCLEOTIDE SEQUENCE [LARGE SCALE GENOMIC DNA]</scope>
    <source>
        <strain evidence="5">CG11_big_fil_rev_8_21_14_0_20_45_26</strain>
    </source>
</reference>
<protein>
    <submittedName>
        <fullName evidence="5">Alpha-ketoacid dehydrogenase subunit beta</fullName>
    </submittedName>
</protein>
<evidence type="ECO:0000256" key="1">
    <source>
        <dbReference type="ARBA" id="ARBA00001964"/>
    </source>
</evidence>
<evidence type="ECO:0000313" key="6">
    <source>
        <dbReference type="Proteomes" id="UP000230859"/>
    </source>
</evidence>
<dbReference type="SUPFAM" id="SSF52922">
    <property type="entry name" value="TK C-terminal domain-like"/>
    <property type="match status" value="1"/>
</dbReference>
<dbReference type="SUPFAM" id="SSF52518">
    <property type="entry name" value="Thiamin diphosphate-binding fold (THDP-binding)"/>
    <property type="match status" value="1"/>
</dbReference>
<dbReference type="AlphaFoldDB" id="A0A2H0LQW7"/>